<feature type="compositionally biased region" description="Basic and acidic residues" evidence="1">
    <location>
        <begin position="246"/>
        <end position="256"/>
    </location>
</feature>
<keyword evidence="4" id="KW-1185">Reference proteome</keyword>
<keyword evidence="2" id="KW-0812">Transmembrane</keyword>
<evidence type="ECO:0000313" key="4">
    <source>
        <dbReference type="Proteomes" id="UP000240883"/>
    </source>
</evidence>
<name>A0A2T2NMR1_CORCC</name>
<reference evidence="3 4" key="1">
    <citation type="journal article" date="2018" name="Front. Microbiol.">
        <title>Genome-Wide Analysis of Corynespora cassiicola Leaf Fall Disease Putative Effectors.</title>
        <authorList>
            <person name="Lopez D."/>
            <person name="Ribeiro S."/>
            <person name="Label P."/>
            <person name="Fumanal B."/>
            <person name="Venisse J.S."/>
            <person name="Kohler A."/>
            <person name="de Oliveira R.R."/>
            <person name="Labutti K."/>
            <person name="Lipzen A."/>
            <person name="Lail K."/>
            <person name="Bauer D."/>
            <person name="Ohm R.A."/>
            <person name="Barry K.W."/>
            <person name="Spatafora J."/>
            <person name="Grigoriev I.V."/>
            <person name="Martin F.M."/>
            <person name="Pujade-Renaud V."/>
        </authorList>
    </citation>
    <scope>NUCLEOTIDE SEQUENCE [LARGE SCALE GENOMIC DNA]</scope>
    <source>
        <strain evidence="3 4">Philippines</strain>
    </source>
</reference>
<dbReference type="AlphaFoldDB" id="A0A2T2NMR1"/>
<keyword evidence="2" id="KW-1133">Transmembrane helix</keyword>
<feature type="compositionally biased region" description="Polar residues" evidence="1">
    <location>
        <begin position="236"/>
        <end position="245"/>
    </location>
</feature>
<sequence>MNGGWVFLIILILAVGGGYGGWVLWSRRRANKLGLPPPSLNPFARSSAPAPNYPGPAPTGLKGWFDAQIHKFKNRNNRYATGAYEENANAPAGGYARGRGGVGNRFDPDEAWDARVGNEAYYEEQELGLHAPQSQGANPYAASTSYGAPSPGFAGAHHEPERGRSRTREYDEHNDGLAPSAAARDNPFGDEHAATSLRGVSPRPLDHGQDTSYGGAASASASAAAAAPRAHKKPGSVNSVENSPTESRRSIFKENM</sequence>
<gene>
    <name evidence="3" type="ORF">BS50DRAFT_587797</name>
</gene>
<feature type="region of interest" description="Disordered" evidence="1">
    <location>
        <begin position="133"/>
        <end position="256"/>
    </location>
</feature>
<feature type="compositionally biased region" description="Basic and acidic residues" evidence="1">
    <location>
        <begin position="156"/>
        <end position="175"/>
    </location>
</feature>
<accession>A0A2T2NMR1</accession>
<dbReference type="OrthoDB" id="5414285at2759"/>
<evidence type="ECO:0008006" key="5">
    <source>
        <dbReference type="Google" id="ProtNLM"/>
    </source>
</evidence>
<evidence type="ECO:0000256" key="2">
    <source>
        <dbReference type="SAM" id="Phobius"/>
    </source>
</evidence>
<organism evidence="3 4">
    <name type="scientific">Corynespora cassiicola Philippines</name>
    <dbReference type="NCBI Taxonomy" id="1448308"/>
    <lineage>
        <taxon>Eukaryota</taxon>
        <taxon>Fungi</taxon>
        <taxon>Dikarya</taxon>
        <taxon>Ascomycota</taxon>
        <taxon>Pezizomycotina</taxon>
        <taxon>Dothideomycetes</taxon>
        <taxon>Pleosporomycetidae</taxon>
        <taxon>Pleosporales</taxon>
        <taxon>Corynesporascaceae</taxon>
        <taxon>Corynespora</taxon>
    </lineage>
</organism>
<evidence type="ECO:0000313" key="3">
    <source>
        <dbReference type="EMBL" id="PSN66714.1"/>
    </source>
</evidence>
<dbReference type="EMBL" id="KZ678135">
    <property type="protein sequence ID" value="PSN66714.1"/>
    <property type="molecule type" value="Genomic_DNA"/>
</dbReference>
<keyword evidence="2" id="KW-0472">Membrane</keyword>
<dbReference type="Proteomes" id="UP000240883">
    <property type="component" value="Unassembled WGS sequence"/>
</dbReference>
<dbReference type="STRING" id="1448308.A0A2T2NMR1"/>
<evidence type="ECO:0000256" key="1">
    <source>
        <dbReference type="SAM" id="MobiDB-lite"/>
    </source>
</evidence>
<feature type="compositionally biased region" description="Polar residues" evidence="1">
    <location>
        <begin position="133"/>
        <end position="147"/>
    </location>
</feature>
<feature type="compositionally biased region" description="Low complexity" evidence="1">
    <location>
        <begin position="216"/>
        <end position="227"/>
    </location>
</feature>
<protein>
    <recommendedName>
        <fullName evidence="5">Acid phosphatase-like protein</fullName>
    </recommendedName>
</protein>
<feature type="transmembrane region" description="Helical" evidence="2">
    <location>
        <begin position="6"/>
        <end position="25"/>
    </location>
</feature>
<proteinExistence type="predicted"/>